<dbReference type="EMBL" id="JAANER010000001">
    <property type="protein sequence ID" value="KAG9194926.1"/>
    <property type="molecule type" value="Genomic_DNA"/>
</dbReference>
<keyword evidence="3" id="KW-1185">Reference proteome</keyword>
<keyword evidence="1" id="KW-0472">Membrane</keyword>
<evidence type="ECO:0000256" key="1">
    <source>
        <dbReference type="SAM" id="Phobius"/>
    </source>
</evidence>
<evidence type="ECO:0000313" key="2">
    <source>
        <dbReference type="EMBL" id="KAG9194926.1"/>
    </source>
</evidence>
<protein>
    <submittedName>
        <fullName evidence="2">Uncharacterized protein</fullName>
    </submittedName>
</protein>
<reference evidence="2" key="1">
    <citation type="submission" date="2021-07" db="EMBL/GenBank/DDBJ databases">
        <title>Genome Resource of American Ginseng Black Spot Pathogen Alternaria panax.</title>
        <authorList>
            <person name="Qiu C."/>
            <person name="Wang W."/>
            <person name="Liu Z."/>
        </authorList>
    </citation>
    <scope>NUCLEOTIDE SEQUENCE</scope>
    <source>
        <strain evidence="2">BNCC115425</strain>
    </source>
</reference>
<dbReference type="AlphaFoldDB" id="A0AAD4IIB9"/>
<accession>A0AAD4IIB9</accession>
<comment type="caution">
    <text evidence="2">The sequence shown here is derived from an EMBL/GenBank/DDBJ whole genome shotgun (WGS) entry which is preliminary data.</text>
</comment>
<sequence>MSPHALSTHPSLPYLSAAFSDMLLTPSLTCLFYPRRGYQRFGFRAAPNTPAEWATPEWRLIERIMIMYGAKDVFY</sequence>
<keyword evidence="1" id="KW-0812">Transmembrane</keyword>
<proteinExistence type="predicted"/>
<keyword evidence="1" id="KW-1133">Transmembrane helix</keyword>
<gene>
    <name evidence="2" type="ORF">G6011_00046</name>
</gene>
<evidence type="ECO:0000313" key="3">
    <source>
        <dbReference type="Proteomes" id="UP001199106"/>
    </source>
</evidence>
<dbReference type="Proteomes" id="UP001199106">
    <property type="component" value="Unassembled WGS sequence"/>
</dbReference>
<feature type="transmembrane region" description="Helical" evidence="1">
    <location>
        <begin position="12"/>
        <end position="34"/>
    </location>
</feature>
<name>A0AAD4IIB9_9PLEO</name>
<organism evidence="2 3">
    <name type="scientific">Alternaria panax</name>
    <dbReference type="NCBI Taxonomy" id="48097"/>
    <lineage>
        <taxon>Eukaryota</taxon>
        <taxon>Fungi</taxon>
        <taxon>Dikarya</taxon>
        <taxon>Ascomycota</taxon>
        <taxon>Pezizomycotina</taxon>
        <taxon>Dothideomycetes</taxon>
        <taxon>Pleosporomycetidae</taxon>
        <taxon>Pleosporales</taxon>
        <taxon>Pleosporineae</taxon>
        <taxon>Pleosporaceae</taxon>
        <taxon>Alternaria</taxon>
        <taxon>Alternaria sect. Panax</taxon>
    </lineage>
</organism>